<dbReference type="AlphaFoldDB" id="A0A9D4A8E5"/>
<sequence>MKRNVVCKLCGNVVKGGITRFKEYISHKTGNVAPCPNVTEVGQGVKPPTPYEVLDVYLESEYQRVRDWVNGLNTHWKELGATLTYDEIGKKPSVAKVSDEAKKVTCFIYNHIWTVDLMTKYTQDNQILQPALTLYKDGERLTVADEEAVVEMLLHYHPHSEDKIGCGLDSIMLSQIVLEKNLLLAFLLRSIDILNLDRQDVSFLLELMVDG</sequence>
<dbReference type="OrthoDB" id="2012664at2759"/>
<dbReference type="Proteomes" id="UP000828251">
    <property type="component" value="Unassembled WGS sequence"/>
</dbReference>
<organism evidence="1 2">
    <name type="scientific">Gossypium stocksii</name>
    <dbReference type="NCBI Taxonomy" id="47602"/>
    <lineage>
        <taxon>Eukaryota</taxon>
        <taxon>Viridiplantae</taxon>
        <taxon>Streptophyta</taxon>
        <taxon>Embryophyta</taxon>
        <taxon>Tracheophyta</taxon>
        <taxon>Spermatophyta</taxon>
        <taxon>Magnoliopsida</taxon>
        <taxon>eudicotyledons</taxon>
        <taxon>Gunneridae</taxon>
        <taxon>Pentapetalae</taxon>
        <taxon>rosids</taxon>
        <taxon>malvids</taxon>
        <taxon>Malvales</taxon>
        <taxon>Malvaceae</taxon>
        <taxon>Malvoideae</taxon>
        <taxon>Gossypium</taxon>
    </lineage>
</organism>
<dbReference type="EMBL" id="JAIQCV010000005">
    <property type="protein sequence ID" value="KAH1097025.1"/>
    <property type="molecule type" value="Genomic_DNA"/>
</dbReference>
<dbReference type="GO" id="GO:0009658">
    <property type="term" value="P:chloroplast organization"/>
    <property type="evidence" value="ECO:0007669"/>
    <property type="project" value="TreeGrafter"/>
</dbReference>
<accession>A0A9D4A8E5</accession>
<evidence type="ECO:0000313" key="1">
    <source>
        <dbReference type="EMBL" id="KAH1097025.1"/>
    </source>
</evidence>
<protein>
    <submittedName>
        <fullName evidence="1">Uncharacterized protein</fullName>
    </submittedName>
</protein>
<gene>
    <name evidence="1" type="ORF">J1N35_013946</name>
</gene>
<dbReference type="GO" id="GO:1901259">
    <property type="term" value="P:chloroplast rRNA processing"/>
    <property type="evidence" value="ECO:0007669"/>
    <property type="project" value="TreeGrafter"/>
</dbReference>
<dbReference type="PANTHER" id="PTHR33415:SF4">
    <property type="entry name" value="DCL PROTEIN (DUF3223)"/>
    <property type="match status" value="1"/>
</dbReference>
<proteinExistence type="predicted"/>
<keyword evidence="2" id="KW-1185">Reference proteome</keyword>
<comment type="caution">
    <text evidence="1">The sequence shown here is derived from an EMBL/GenBank/DDBJ whole genome shotgun (WGS) entry which is preliminary data.</text>
</comment>
<name>A0A9D4A8E5_9ROSI</name>
<dbReference type="Gene3D" id="3.10.450.40">
    <property type="match status" value="1"/>
</dbReference>
<dbReference type="Pfam" id="PF11523">
    <property type="entry name" value="DUF3223"/>
    <property type="match status" value="1"/>
</dbReference>
<dbReference type="InterPro" id="IPR044673">
    <property type="entry name" value="DCL-like"/>
</dbReference>
<dbReference type="PANTHER" id="PTHR33415">
    <property type="entry name" value="PROTEIN EMBRYO DEFECTIVE 514"/>
    <property type="match status" value="1"/>
</dbReference>
<evidence type="ECO:0000313" key="2">
    <source>
        <dbReference type="Proteomes" id="UP000828251"/>
    </source>
</evidence>
<reference evidence="1 2" key="1">
    <citation type="journal article" date="2021" name="Plant Biotechnol. J.">
        <title>Multi-omics assisted identification of the key and species-specific regulatory components of drought-tolerant mechanisms in Gossypium stocksii.</title>
        <authorList>
            <person name="Yu D."/>
            <person name="Ke L."/>
            <person name="Zhang D."/>
            <person name="Wu Y."/>
            <person name="Sun Y."/>
            <person name="Mei J."/>
            <person name="Sun J."/>
            <person name="Sun Y."/>
        </authorList>
    </citation>
    <scope>NUCLEOTIDE SEQUENCE [LARGE SCALE GENOMIC DNA]</scope>
    <source>
        <strain evidence="2">cv. E1</strain>
        <tissue evidence="1">Leaf</tissue>
    </source>
</reference>
<dbReference type="GO" id="GO:0009507">
    <property type="term" value="C:chloroplast"/>
    <property type="evidence" value="ECO:0007669"/>
    <property type="project" value="TreeGrafter"/>
</dbReference>